<keyword evidence="1" id="KW-0175">Coiled coil</keyword>
<reference evidence="3 4" key="1">
    <citation type="submission" date="2017-03" db="EMBL/GenBank/DDBJ databases">
        <authorList>
            <person name="Afonso C.L."/>
            <person name="Miller P.J."/>
            <person name="Scott M.A."/>
            <person name="Spackman E."/>
            <person name="Goraichik I."/>
            <person name="Dimitrov K.M."/>
            <person name="Suarez D.L."/>
            <person name="Swayne D.E."/>
        </authorList>
    </citation>
    <scope>NUCLEOTIDE SEQUENCE [LARGE SCALE GENOMIC DNA]</scope>
    <source>
        <strain evidence="3">SB41UT1</strain>
    </source>
</reference>
<feature type="coiled-coil region" evidence="1">
    <location>
        <begin position="194"/>
        <end position="252"/>
    </location>
</feature>
<dbReference type="EMBL" id="FWPT01000010">
    <property type="protein sequence ID" value="SMA50091.1"/>
    <property type="molecule type" value="Genomic_DNA"/>
</dbReference>
<evidence type="ECO:0000313" key="3">
    <source>
        <dbReference type="EMBL" id="SMA50091.1"/>
    </source>
</evidence>
<protein>
    <submittedName>
        <fullName evidence="3">Uncharacterized protein</fullName>
    </submittedName>
</protein>
<dbReference type="RefSeq" id="WP_087112529.1">
    <property type="nucleotide sequence ID" value="NZ_CBCSCN010000005.1"/>
</dbReference>
<gene>
    <name evidence="3" type="ORF">EHSB41UT_03882</name>
</gene>
<name>A0A1X7AP46_9GAMM</name>
<dbReference type="AlphaFoldDB" id="A0A1X7AP46"/>
<organism evidence="3 4">
    <name type="scientific">Parendozoicomonas haliclonae</name>
    <dbReference type="NCBI Taxonomy" id="1960125"/>
    <lineage>
        <taxon>Bacteria</taxon>
        <taxon>Pseudomonadati</taxon>
        <taxon>Pseudomonadota</taxon>
        <taxon>Gammaproteobacteria</taxon>
        <taxon>Oceanospirillales</taxon>
        <taxon>Endozoicomonadaceae</taxon>
        <taxon>Parendozoicomonas</taxon>
    </lineage>
</organism>
<accession>A0A1X7AP46</accession>
<evidence type="ECO:0000313" key="4">
    <source>
        <dbReference type="Proteomes" id="UP000196573"/>
    </source>
</evidence>
<proteinExistence type="predicted"/>
<evidence type="ECO:0000256" key="1">
    <source>
        <dbReference type="SAM" id="Coils"/>
    </source>
</evidence>
<sequence length="775" mass="89850">MAYHRGVHHATGQVHFPEQEVANDKPDTPEATGSTWGYIVSWVYAIPKIVTVPASSIYRALFGYSATKAPVSDNELGTELARFRKRANEARSTHDQNLAEIMGRYPHHDLGQHEPLDAEVATENSRFQNEAEALKKEMTQSIALANTRRDTINQILSTLGLVDLDMQQAHAQRSNELQLNEGINELMDFNHEAERVQSQKIIELENEIHRLSNQAQVYQRQHAENIAEVHRLRGYQRLYNNKAEELIKAQNEARAQHNYYDATIKQKNRDLDLAKHQHQQLHGDTVRLQELANKEGRDRIQAEQNGNYYSQQWQKSSQEVEKLTRERDDAVTSARLAAERNQANVRRLERECQDNLRQLEEQKKTCKQWMTRSQVLQRQVSDLQTQLQESRDALREANATNALKIQKKDQAMTLMKRRYEDSEAHLKREVTQARMVASSNGERVQELEDMLEQASNTHSQNQFQMEQSLTVWRDKGNRQIPALEKQIEQLTKEISEAASRFNQEKHQLEIQLSEEELKTDSLQQRLKTMEKTIGQQKLDIQRLEQEKLKSEKETSELKDRLPGLHQKIDQQARQLDQLRHDNQQLKSNVTRGDDNARSLSQRLNEARNGADSREQQLKNQLTLEQQKVARLEAGQKDLQFKAQQDLSRIKDLEASEKALRQEQLQASENKRRLSANEKETQLSHEAETKRLTEENRQLNERLRESEAQHTNLQNQVSTILQGLGGQDTKLSNMQVMRLILQLITRKGSVLDTRLESQQAELRRELQNALEGKGQM</sequence>
<keyword evidence="4" id="KW-1185">Reference proteome</keyword>
<dbReference type="Proteomes" id="UP000196573">
    <property type="component" value="Unassembled WGS sequence"/>
</dbReference>
<feature type="region of interest" description="Disordered" evidence="2">
    <location>
        <begin position="660"/>
        <end position="693"/>
    </location>
</feature>
<feature type="coiled-coil region" evidence="1">
    <location>
        <begin position="473"/>
        <end position="588"/>
    </location>
</feature>
<feature type="region of interest" description="Disordered" evidence="2">
    <location>
        <begin position="1"/>
        <end position="30"/>
    </location>
</feature>
<feature type="coiled-coil region" evidence="1">
    <location>
        <begin position="331"/>
        <end position="400"/>
    </location>
</feature>
<evidence type="ECO:0000256" key="2">
    <source>
        <dbReference type="SAM" id="MobiDB-lite"/>
    </source>
</evidence>
<feature type="compositionally biased region" description="Basic and acidic residues" evidence="2">
    <location>
        <begin position="668"/>
        <end position="693"/>
    </location>
</feature>